<reference evidence="1 2" key="1">
    <citation type="submission" date="2021-03" db="EMBL/GenBank/DDBJ databases">
        <title>Genomic Encyclopedia of Type Strains, Phase IV (KMG-IV): sequencing the most valuable type-strain genomes for metagenomic binning, comparative biology and taxonomic classification.</title>
        <authorList>
            <person name="Goeker M."/>
        </authorList>
    </citation>
    <scope>NUCLEOTIDE SEQUENCE [LARGE SCALE GENOMIC DNA]</scope>
    <source>
        <strain evidence="1 2">DSM 21292</strain>
    </source>
</reference>
<sequence length="56" mass="5860">MASKIMEGGENMLAVYVAMIHKGVIKIEDVPTAGGNRDKVKAALEATGMDQNGNIA</sequence>
<organism evidence="1 2">
    <name type="scientific">Paenibacillus xylanexedens</name>
    <dbReference type="NCBI Taxonomy" id="528191"/>
    <lineage>
        <taxon>Bacteria</taxon>
        <taxon>Bacillati</taxon>
        <taxon>Bacillota</taxon>
        <taxon>Bacilli</taxon>
        <taxon>Bacillales</taxon>
        <taxon>Paenibacillaceae</taxon>
        <taxon>Paenibacillus</taxon>
    </lineage>
</organism>
<proteinExistence type="predicted"/>
<dbReference type="EMBL" id="JAGIKV010000035">
    <property type="protein sequence ID" value="MBP2249280.1"/>
    <property type="molecule type" value="Genomic_DNA"/>
</dbReference>
<dbReference type="Proteomes" id="UP000810207">
    <property type="component" value="Unassembled WGS sequence"/>
</dbReference>
<gene>
    <name evidence="1" type="ORF">J2Z28_005975</name>
</gene>
<accession>A0ABS4S2D6</accession>
<keyword evidence="2" id="KW-1185">Reference proteome</keyword>
<comment type="caution">
    <text evidence="1">The sequence shown here is derived from an EMBL/GenBank/DDBJ whole genome shotgun (WGS) entry which is preliminary data.</text>
</comment>
<evidence type="ECO:0000313" key="2">
    <source>
        <dbReference type="Proteomes" id="UP000810207"/>
    </source>
</evidence>
<protein>
    <submittedName>
        <fullName evidence="1">Transcription antitermination factor NusA-like protein</fullName>
    </submittedName>
</protein>
<evidence type="ECO:0000313" key="1">
    <source>
        <dbReference type="EMBL" id="MBP2249280.1"/>
    </source>
</evidence>
<name>A0ABS4S2D6_PAEXY</name>